<keyword evidence="2" id="KW-0812">Transmembrane</keyword>
<accession>A0A833RKM8</accession>
<sequence>MNAPPPPTPTPPPNSIPSLSSPPLQSHLSFNLLPHTTPSPPSPSPSPPPPLTRIKLSDIAPYEGACSSAYQKAVDALSISLTRHNAVGIELGDTGEDVAVMRCALESVRMFFKGKDQGLMTGGGKRGRGVYVYRAGRSLEDGDISPPCMSEVFRHLGKAARIALSAIARHLRLRTDAFSDFLDDTPLSPNEVSSSRLVASFSNCAVPNGKMPDRCTIDEIEKGFVTLIVSDHPGIQVCDPNGHWYLADADVGPGNLLLLTGKALSLCTAGLRPAPLYRTSTGDSCNSSSTISRASLMFKLMPKSNAVLDCSRIISVGHCIPQSYQPISASQLTDELSAEDDMISIQPEKTPESHTNLPREPSLLSVLSDSSSGAFLEDAMVVSCGHSFGGQTLKKVIEMAKCAICSADIEPESLIPNIALRAAATVVKVESAMRLDHIANLRKRRREEGEQINATRHFGKDNSETAADLSGFQFFQGAHFPFSVNEKVLIKGNRRTPEKFVGREAIITSQCLNGWFLLKILDTGESVRLQYRSLKKLSSSQASNEMGSLLRPRNQPLVPSRSRRNERSAARFRLVVAAGTGSARERRSQNVEGNFFVDHTCIDCDTCRWMAPDVFARIDGRSAVTKQPASKDENVKALQGSVCLYYRAMKVLFTGDHLYRSRETGELDFSIMYNQQSVSLQLDNVKKLLDLNFNWILPGHGRRIRFKDNDEKNSAIEAFLATKEHLHVPSAFALGAILLIIGVVAPNDSPCPFISLIFKEAFATLNLSVACITLLIGASLTVIVSILNSAMVRLIGWARDAMEVEAMKQISF</sequence>
<dbReference type="Gene3D" id="2.60.120.330">
    <property type="entry name" value="B-lactam Antibiotic, Isopenicillin N Synthase, Chain"/>
    <property type="match status" value="1"/>
</dbReference>
<feature type="transmembrane region" description="Helical" evidence="2">
    <location>
        <begin position="765"/>
        <end position="787"/>
    </location>
</feature>
<dbReference type="PANTHER" id="PTHR33644:SF3">
    <property type="entry name" value="RING_U-BOX SUPERFAMILY PROTEIN"/>
    <property type="match status" value="1"/>
</dbReference>
<dbReference type="SUPFAM" id="SSF56281">
    <property type="entry name" value="Metallo-hydrolase/oxidoreductase"/>
    <property type="match status" value="1"/>
</dbReference>
<comment type="caution">
    <text evidence="5">The sequence shown here is derived from an EMBL/GenBank/DDBJ whole genome shotgun (WGS) entry which is preliminary data.</text>
</comment>
<evidence type="ECO:0000259" key="4">
    <source>
        <dbReference type="Pfam" id="PF23112"/>
    </source>
</evidence>
<dbReference type="InterPro" id="IPR057649">
    <property type="entry name" value="PUB62-63_C"/>
</dbReference>
<organism evidence="5 6">
    <name type="scientific">Carex littledalei</name>
    <dbReference type="NCBI Taxonomy" id="544730"/>
    <lineage>
        <taxon>Eukaryota</taxon>
        <taxon>Viridiplantae</taxon>
        <taxon>Streptophyta</taxon>
        <taxon>Embryophyta</taxon>
        <taxon>Tracheophyta</taxon>
        <taxon>Spermatophyta</taxon>
        <taxon>Magnoliopsida</taxon>
        <taxon>Liliopsida</taxon>
        <taxon>Poales</taxon>
        <taxon>Cyperaceae</taxon>
        <taxon>Cyperoideae</taxon>
        <taxon>Cariceae</taxon>
        <taxon>Carex</taxon>
        <taxon>Carex subgen. Euthyceras</taxon>
    </lineage>
</organism>
<dbReference type="Pfam" id="PF13370">
    <property type="entry name" value="Fer4_13"/>
    <property type="match status" value="1"/>
</dbReference>
<feature type="transmembrane region" description="Helical" evidence="2">
    <location>
        <begin position="726"/>
        <end position="745"/>
    </location>
</feature>
<evidence type="ECO:0000256" key="2">
    <source>
        <dbReference type="SAM" id="Phobius"/>
    </source>
</evidence>
<dbReference type="Gene3D" id="3.30.70.20">
    <property type="match status" value="1"/>
</dbReference>
<feature type="domain" description="Metallo-beta-lactamase" evidence="3">
    <location>
        <begin position="640"/>
        <end position="700"/>
    </location>
</feature>
<keyword evidence="2" id="KW-1133">Transmembrane helix</keyword>
<dbReference type="InterPro" id="IPR036866">
    <property type="entry name" value="RibonucZ/Hydroxyglut_hydro"/>
</dbReference>
<feature type="region of interest" description="Disordered" evidence="1">
    <location>
        <begin position="543"/>
        <end position="565"/>
    </location>
</feature>
<dbReference type="AlphaFoldDB" id="A0A833RKM8"/>
<evidence type="ECO:0000259" key="3">
    <source>
        <dbReference type="Pfam" id="PF00753"/>
    </source>
</evidence>
<feature type="region of interest" description="Disordered" evidence="1">
    <location>
        <begin position="1"/>
        <end position="52"/>
    </location>
</feature>
<dbReference type="SUPFAM" id="SSF57850">
    <property type="entry name" value="RING/U-box"/>
    <property type="match status" value="1"/>
</dbReference>
<dbReference type="OrthoDB" id="511285at2759"/>
<protein>
    <submittedName>
        <fullName evidence="5">U-box domain-containing protein 62</fullName>
    </submittedName>
</protein>
<feature type="compositionally biased region" description="Pro residues" evidence="1">
    <location>
        <begin position="37"/>
        <end position="51"/>
    </location>
</feature>
<dbReference type="InterPro" id="IPR027443">
    <property type="entry name" value="IPNS-like_sf"/>
</dbReference>
<proteinExistence type="predicted"/>
<dbReference type="SUPFAM" id="SSF51197">
    <property type="entry name" value="Clavaminate synthase-like"/>
    <property type="match status" value="1"/>
</dbReference>
<dbReference type="InterPro" id="IPR001279">
    <property type="entry name" value="Metallo-B-lactamas"/>
</dbReference>
<dbReference type="Proteomes" id="UP000623129">
    <property type="component" value="Unassembled WGS sequence"/>
</dbReference>
<dbReference type="Gene3D" id="3.30.40.10">
    <property type="entry name" value="Zinc/RING finger domain, C3HC4 (zinc finger)"/>
    <property type="match status" value="1"/>
</dbReference>
<name>A0A833RKM8_9POAL</name>
<dbReference type="Gene3D" id="3.60.15.10">
    <property type="entry name" value="Ribonuclease Z/Hydroxyacylglutathione hydrolase-like"/>
    <property type="match status" value="1"/>
</dbReference>
<dbReference type="Pfam" id="PF23112">
    <property type="entry name" value="PUB62-63_C"/>
    <property type="match status" value="1"/>
</dbReference>
<dbReference type="InterPro" id="IPR013083">
    <property type="entry name" value="Znf_RING/FYVE/PHD"/>
</dbReference>
<evidence type="ECO:0000256" key="1">
    <source>
        <dbReference type="SAM" id="MobiDB-lite"/>
    </source>
</evidence>
<feature type="domain" description="PUB 62/63 C-terminal" evidence="4">
    <location>
        <begin position="479"/>
        <end position="536"/>
    </location>
</feature>
<dbReference type="EMBL" id="SWLB01000002">
    <property type="protein sequence ID" value="KAF3341242.1"/>
    <property type="molecule type" value="Genomic_DNA"/>
</dbReference>
<keyword evidence="2" id="KW-0472">Membrane</keyword>
<dbReference type="Pfam" id="PF00753">
    <property type="entry name" value="Lactamase_B"/>
    <property type="match status" value="1"/>
</dbReference>
<feature type="compositionally biased region" description="Low complexity" evidence="1">
    <location>
        <begin position="16"/>
        <end position="29"/>
    </location>
</feature>
<evidence type="ECO:0000313" key="5">
    <source>
        <dbReference type="EMBL" id="KAF3341242.1"/>
    </source>
</evidence>
<gene>
    <name evidence="5" type="ORF">FCM35_KLT10086</name>
</gene>
<keyword evidence="6" id="KW-1185">Reference proteome</keyword>
<evidence type="ECO:0000313" key="6">
    <source>
        <dbReference type="Proteomes" id="UP000623129"/>
    </source>
</evidence>
<reference evidence="5" key="1">
    <citation type="submission" date="2020-01" db="EMBL/GenBank/DDBJ databases">
        <title>Genome sequence of Kobresia littledalei, the first chromosome-level genome in the family Cyperaceae.</title>
        <authorList>
            <person name="Qu G."/>
        </authorList>
    </citation>
    <scope>NUCLEOTIDE SEQUENCE</scope>
    <source>
        <strain evidence="5">C.B.Clarke</strain>
        <tissue evidence="5">Leaf</tissue>
    </source>
</reference>
<feature type="compositionally biased region" description="Pro residues" evidence="1">
    <location>
        <begin position="1"/>
        <end position="15"/>
    </location>
</feature>
<dbReference type="PANTHER" id="PTHR33644">
    <property type="entry name" value="U-BOX DOMAIN-CONTAINING PROTEIN 62-RELATED"/>
    <property type="match status" value="1"/>
</dbReference>